<accession>A0A516SIX7</accession>
<sequence>MTRSPIGRRIVMRLTLPARLLPCLWICAAFAGELPKVLVVESYHAAYLWDAGYTGALQHGLAGRAKLSFFEMDTKRLPKESHAAMGDKAWALIQASKPDAVVLGDDAALKFLGPRLAGSRLPVVYLGINGSPTTYLDKPAPNITGVLERPSIRQTLLLAKQMQPELKRILVLLDTDLTSKQMYDYTFQSRPRQMVAGIDVSVQLVDTLAAWQKAVQSFSGPDHALLMLTYFSLKEGERPVSGQEVLEWTTGKAGIPTYCNNDYAIGRGLAMAGYVNAAAEQGAQAVPLILAKLADPMRVMPPVTPSTYRLLISRSAIARWGIAVPRELQEKAEWVD</sequence>
<name>A0A516SIX7_9NEIS</name>
<dbReference type="Pfam" id="PF04392">
    <property type="entry name" value="ABC_sub_bind"/>
    <property type="match status" value="1"/>
</dbReference>
<evidence type="ECO:0000313" key="1">
    <source>
        <dbReference type="EMBL" id="QDQ28115.1"/>
    </source>
</evidence>
<dbReference type="KEGG" id="cari:FNU76_18160"/>
<proteinExistence type="predicted"/>
<evidence type="ECO:0008006" key="3">
    <source>
        <dbReference type="Google" id="ProtNLM"/>
    </source>
</evidence>
<organism evidence="1 2">
    <name type="scientific">Chitinimonas arctica</name>
    <dbReference type="NCBI Taxonomy" id="2594795"/>
    <lineage>
        <taxon>Bacteria</taxon>
        <taxon>Pseudomonadati</taxon>
        <taxon>Pseudomonadota</taxon>
        <taxon>Betaproteobacteria</taxon>
        <taxon>Neisseriales</taxon>
        <taxon>Chitinibacteraceae</taxon>
        <taxon>Chitinimonas</taxon>
    </lineage>
</organism>
<reference evidence="2" key="1">
    <citation type="submission" date="2019-07" db="EMBL/GenBank/DDBJ databases">
        <title>Chitinimonas sp. nov., isolated from Ny-Alesund, arctica soil.</title>
        <authorList>
            <person name="Xu Q."/>
            <person name="Peng F."/>
        </authorList>
    </citation>
    <scope>NUCLEOTIDE SEQUENCE [LARGE SCALE GENOMIC DNA]</scope>
    <source>
        <strain evidence="2">R3-44</strain>
    </source>
</reference>
<dbReference type="EMBL" id="CP041730">
    <property type="protein sequence ID" value="QDQ28115.1"/>
    <property type="molecule type" value="Genomic_DNA"/>
</dbReference>
<keyword evidence="2" id="KW-1185">Reference proteome</keyword>
<dbReference type="InterPro" id="IPR007487">
    <property type="entry name" value="ABC_transpt-TYRBP-like"/>
</dbReference>
<dbReference type="PANTHER" id="PTHR35271:SF1">
    <property type="entry name" value="ABC TRANSPORTER, SUBSTRATE-BINDING LIPOPROTEIN"/>
    <property type="match status" value="1"/>
</dbReference>
<dbReference type="OrthoDB" id="1550623at2"/>
<protein>
    <recommendedName>
        <fullName evidence="3">ABC transporter substrate-binding protein</fullName>
    </recommendedName>
</protein>
<dbReference type="Proteomes" id="UP000317550">
    <property type="component" value="Chromosome"/>
</dbReference>
<gene>
    <name evidence="1" type="ORF">FNU76_18160</name>
</gene>
<dbReference type="AlphaFoldDB" id="A0A516SIX7"/>
<dbReference type="PANTHER" id="PTHR35271">
    <property type="entry name" value="ABC TRANSPORTER, SUBSTRATE-BINDING LIPOPROTEIN-RELATED"/>
    <property type="match status" value="1"/>
</dbReference>
<dbReference type="Gene3D" id="3.40.50.2300">
    <property type="match status" value="2"/>
</dbReference>
<evidence type="ECO:0000313" key="2">
    <source>
        <dbReference type="Proteomes" id="UP000317550"/>
    </source>
</evidence>